<dbReference type="AlphaFoldDB" id="A0A9D1JWJ5"/>
<name>A0A9D1JWJ5_9BACT</name>
<proteinExistence type="predicted"/>
<evidence type="ECO:0000313" key="2">
    <source>
        <dbReference type="EMBL" id="HIS73479.1"/>
    </source>
</evidence>
<keyword evidence="1" id="KW-0472">Membrane</keyword>
<protein>
    <submittedName>
        <fullName evidence="2">Uncharacterized protein</fullName>
    </submittedName>
</protein>
<reference evidence="2" key="2">
    <citation type="journal article" date="2021" name="PeerJ">
        <title>Extensive microbial diversity within the chicken gut microbiome revealed by metagenomics and culture.</title>
        <authorList>
            <person name="Gilroy R."/>
            <person name="Ravi A."/>
            <person name="Getino M."/>
            <person name="Pursley I."/>
            <person name="Horton D.L."/>
            <person name="Alikhan N.F."/>
            <person name="Baker D."/>
            <person name="Gharbi K."/>
            <person name="Hall N."/>
            <person name="Watson M."/>
            <person name="Adriaenssens E.M."/>
            <person name="Foster-Nyarko E."/>
            <person name="Jarju S."/>
            <person name="Secka A."/>
            <person name="Antonio M."/>
            <person name="Oren A."/>
            <person name="Chaudhuri R.R."/>
            <person name="La Ragione R."/>
            <person name="Hildebrand F."/>
            <person name="Pallen M.J."/>
        </authorList>
    </citation>
    <scope>NUCLEOTIDE SEQUENCE</scope>
    <source>
        <strain evidence="2">CHK152-2871</strain>
    </source>
</reference>
<sequence length="481" mass="53466">MSINTAKTVINTLSVLKDSSNTIPAAIIEGFCTSGRTYRSYKRGGELEAKERFREEATSGVFWLFGVNWFNKIGDVIGKKLFKLEKLGVDVGKDALRDPFANIDSSIKTKTAIFKFAKILSSVALATGLLGIVVPKVNHAITERTMKKRKEQTQGSKQTYSLDKYISSSKNNPQELSFKGSEGLLNFVMTASHNLENNRTCRLISTDSGMILGRMVNSRHAAERFEYGFRDLCSIFFYNFSTGLTIFALSKLLRKTDIHPKAIEKVCEFLKDKNLSGDEILSTLNKYDEDVFNKIKFQDNGTIKLKNLIDNLRELGVSSQALEQKAKEMSELQPLLRGESVLSSAQVKDVLSQSISSDPKFLKDTINSVTDGRALNPEKFISAKECQKIRESLDGFIKEIATKAGSTKIDAEYLKNNKIMKKALNASAAFQIAGMGVSIFGLAILIPKLQIYLSQKLYGKKSFEEIAQGDKKTKNDGKVPS</sequence>
<feature type="transmembrane region" description="Helical" evidence="1">
    <location>
        <begin position="423"/>
        <end position="446"/>
    </location>
</feature>
<evidence type="ECO:0000256" key="1">
    <source>
        <dbReference type="SAM" id="Phobius"/>
    </source>
</evidence>
<comment type="caution">
    <text evidence="2">The sequence shown here is derived from an EMBL/GenBank/DDBJ whole genome shotgun (WGS) entry which is preliminary data.</text>
</comment>
<keyword evidence="1" id="KW-0812">Transmembrane</keyword>
<organism evidence="2 3">
    <name type="scientific">Candidatus Galligastranaerophilus intestinavium</name>
    <dbReference type="NCBI Taxonomy" id="2840836"/>
    <lineage>
        <taxon>Bacteria</taxon>
        <taxon>Candidatus Galligastranaerophilus</taxon>
    </lineage>
</organism>
<keyword evidence="1" id="KW-1133">Transmembrane helix</keyword>
<reference evidence="2" key="1">
    <citation type="submission" date="2020-10" db="EMBL/GenBank/DDBJ databases">
        <authorList>
            <person name="Gilroy R."/>
        </authorList>
    </citation>
    <scope>NUCLEOTIDE SEQUENCE</scope>
    <source>
        <strain evidence="2">CHK152-2871</strain>
    </source>
</reference>
<accession>A0A9D1JWJ5</accession>
<evidence type="ECO:0000313" key="3">
    <source>
        <dbReference type="Proteomes" id="UP000886865"/>
    </source>
</evidence>
<gene>
    <name evidence="2" type="ORF">IAA86_00485</name>
</gene>
<dbReference type="EMBL" id="DVJQ01000004">
    <property type="protein sequence ID" value="HIS73479.1"/>
    <property type="molecule type" value="Genomic_DNA"/>
</dbReference>
<dbReference type="Proteomes" id="UP000886865">
    <property type="component" value="Unassembled WGS sequence"/>
</dbReference>